<reference evidence="2" key="1">
    <citation type="submission" date="2020-02" db="EMBL/GenBank/DDBJ databases">
        <authorList>
            <person name="Meier V. D."/>
        </authorList>
    </citation>
    <scope>NUCLEOTIDE SEQUENCE</scope>
    <source>
        <strain evidence="2">AVDCRST_MAG59</strain>
    </source>
</reference>
<evidence type="ECO:0000256" key="1">
    <source>
        <dbReference type="SAM" id="Phobius"/>
    </source>
</evidence>
<dbReference type="EMBL" id="CADCWF010000278">
    <property type="protein sequence ID" value="CAA9574059.1"/>
    <property type="molecule type" value="Genomic_DNA"/>
</dbReference>
<proteinExistence type="predicted"/>
<accession>A0A6J4VBB6</accession>
<evidence type="ECO:0000313" key="2">
    <source>
        <dbReference type="EMBL" id="CAA9574059.1"/>
    </source>
</evidence>
<sequence length="35" mass="3508">MTALLLPALQAREGWAFAAVGAALLAVAAAAWVGR</sequence>
<keyword evidence="1" id="KW-0472">Membrane</keyword>
<keyword evidence="1" id="KW-1133">Transmembrane helix</keyword>
<keyword evidence="1" id="KW-0812">Transmembrane</keyword>
<feature type="transmembrane region" description="Helical" evidence="1">
    <location>
        <begin position="15"/>
        <end position="34"/>
    </location>
</feature>
<gene>
    <name evidence="2" type="ORF">AVDCRST_MAG59-3806</name>
</gene>
<protein>
    <submittedName>
        <fullName evidence="2">Uncharacterized protein</fullName>
    </submittedName>
</protein>
<name>A0A6J4VBB6_9BACT</name>
<organism evidence="2">
    <name type="scientific">uncultured Thermomicrobiales bacterium</name>
    <dbReference type="NCBI Taxonomy" id="1645740"/>
    <lineage>
        <taxon>Bacteria</taxon>
        <taxon>Pseudomonadati</taxon>
        <taxon>Thermomicrobiota</taxon>
        <taxon>Thermomicrobia</taxon>
        <taxon>Thermomicrobiales</taxon>
        <taxon>environmental samples</taxon>
    </lineage>
</organism>
<dbReference type="AlphaFoldDB" id="A0A6J4VBB6"/>